<organism evidence="2 3">
    <name type="scientific">Trichonephila clavata</name>
    <name type="common">Joro spider</name>
    <name type="synonym">Nephila clavata</name>
    <dbReference type="NCBI Taxonomy" id="2740835"/>
    <lineage>
        <taxon>Eukaryota</taxon>
        <taxon>Metazoa</taxon>
        <taxon>Ecdysozoa</taxon>
        <taxon>Arthropoda</taxon>
        <taxon>Chelicerata</taxon>
        <taxon>Arachnida</taxon>
        <taxon>Araneae</taxon>
        <taxon>Araneomorphae</taxon>
        <taxon>Entelegynae</taxon>
        <taxon>Araneoidea</taxon>
        <taxon>Nephilidae</taxon>
        <taxon>Trichonephila</taxon>
    </lineage>
</organism>
<dbReference type="OrthoDB" id="6435362at2759"/>
<protein>
    <submittedName>
        <fullName evidence="2">General transcription factor II-I repeat domain-containing protein 2</fullName>
    </submittedName>
</protein>
<dbReference type="PANTHER" id="PTHR45913">
    <property type="entry name" value="EPM2A-INTERACTING PROTEIN 1"/>
    <property type="match status" value="1"/>
</dbReference>
<feature type="domain" description="DUF4371" evidence="1">
    <location>
        <begin position="1"/>
        <end position="77"/>
    </location>
</feature>
<dbReference type="Proteomes" id="UP000887116">
    <property type="component" value="Unassembled WGS sequence"/>
</dbReference>
<evidence type="ECO:0000313" key="3">
    <source>
        <dbReference type="Proteomes" id="UP000887116"/>
    </source>
</evidence>
<reference evidence="2" key="1">
    <citation type="submission" date="2020-07" db="EMBL/GenBank/DDBJ databases">
        <title>Multicomponent nature underlies the extraordinary mechanical properties of spider dragline silk.</title>
        <authorList>
            <person name="Kono N."/>
            <person name="Nakamura H."/>
            <person name="Mori M."/>
            <person name="Yoshida Y."/>
            <person name="Ohtoshi R."/>
            <person name="Malay A.D."/>
            <person name="Moran D.A.P."/>
            <person name="Tomita M."/>
            <person name="Numata K."/>
            <person name="Arakawa K."/>
        </authorList>
    </citation>
    <scope>NUCLEOTIDE SEQUENCE</scope>
</reference>
<sequence>MDESIEASDTAQLAIFIRGIDEKYNITEEMISVVLLKDTTKSIDLFDALKTTMKRFSLSMKNLSDIITDGAPTMVGKNGGLVKMVNSEAVAAGNTILMAYNCIVHLGILRGKF</sequence>
<evidence type="ECO:0000259" key="1">
    <source>
        <dbReference type="Pfam" id="PF14291"/>
    </source>
</evidence>
<name>A0A8X6H4M6_TRICU</name>
<proteinExistence type="predicted"/>
<dbReference type="PANTHER" id="PTHR45913:SF21">
    <property type="entry name" value="DUF4371 DOMAIN-CONTAINING PROTEIN"/>
    <property type="match status" value="1"/>
</dbReference>
<dbReference type="InterPro" id="IPR025398">
    <property type="entry name" value="DUF4371"/>
</dbReference>
<accession>A0A8X6H4M6</accession>
<comment type="caution">
    <text evidence="2">The sequence shown here is derived from an EMBL/GenBank/DDBJ whole genome shotgun (WGS) entry which is preliminary data.</text>
</comment>
<keyword evidence="3" id="KW-1185">Reference proteome</keyword>
<evidence type="ECO:0000313" key="2">
    <source>
        <dbReference type="EMBL" id="GFR15065.1"/>
    </source>
</evidence>
<dbReference type="Pfam" id="PF14291">
    <property type="entry name" value="DUF4371"/>
    <property type="match status" value="1"/>
</dbReference>
<dbReference type="AlphaFoldDB" id="A0A8X6H4M6"/>
<dbReference type="EMBL" id="BMAO01027186">
    <property type="protein sequence ID" value="GFR15065.1"/>
    <property type="molecule type" value="Genomic_DNA"/>
</dbReference>
<gene>
    <name evidence="2" type="primary">WH47_00811</name>
    <name evidence="2" type="ORF">TNCT_626441</name>
</gene>